<dbReference type="Pfam" id="PF21307">
    <property type="entry name" value="Glyco_hydro_95_C"/>
    <property type="match status" value="1"/>
</dbReference>
<dbReference type="InterPro" id="IPR008928">
    <property type="entry name" value="6-hairpin_glycosidase_sf"/>
</dbReference>
<dbReference type="PANTHER" id="PTHR31084">
    <property type="entry name" value="ALPHA-L-FUCOSIDASE 2"/>
    <property type="match status" value="1"/>
</dbReference>
<dbReference type="Gene3D" id="1.50.10.10">
    <property type="match status" value="1"/>
</dbReference>
<gene>
    <name evidence="4" type="ORF">EV146_101109</name>
</gene>
<organism evidence="4 5">
    <name type="scientific">Mesobacillus foraminis</name>
    <dbReference type="NCBI Taxonomy" id="279826"/>
    <lineage>
        <taxon>Bacteria</taxon>
        <taxon>Bacillati</taxon>
        <taxon>Bacillota</taxon>
        <taxon>Bacilli</taxon>
        <taxon>Bacillales</taxon>
        <taxon>Bacillaceae</taxon>
        <taxon>Mesobacillus</taxon>
    </lineage>
</organism>
<dbReference type="Pfam" id="PF14498">
    <property type="entry name" value="Glyco_hyd_65N_2"/>
    <property type="match status" value="1"/>
</dbReference>
<evidence type="ECO:0000313" key="4">
    <source>
        <dbReference type="EMBL" id="TCN27782.1"/>
    </source>
</evidence>
<comment type="caution">
    <text evidence="4">The sequence shown here is derived from an EMBL/GenBank/DDBJ whole genome shotgun (WGS) entry which is preliminary data.</text>
</comment>
<evidence type="ECO:0000259" key="1">
    <source>
        <dbReference type="Pfam" id="PF14498"/>
    </source>
</evidence>
<evidence type="ECO:0000259" key="2">
    <source>
        <dbReference type="Pfam" id="PF21307"/>
    </source>
</evidence>
<dbReference type="InterPro" id="IPR016518">
    <property type="entry name" value="Alpha-L-fucosidase"/>
</dbReference>
<feature type="domain" description="Glycosyl hydrolase family 95 N-terminal" evidence="1">
    <location>
        <begin position="9"/>
        <end position="251"/>
    </location>
</feature>
<dbReference type="InterPro" id="IPR012341">
    <property type="entry name" value="6hp_glycosidase-like_sf"/>
</dbReference>
<feature type="domain" description="Glycosyl hydrolase family 95 catalytic" evidence="3">
    <location>
        <begin position="279"/>
        <end position="682"/>
    </location>
</feature>
<dbReference type="PANTHER" id="PTHR31084:SF0">
    <property type="entry name" value="ALPHA-L-FUCOSIDASE 2"/>
    <property type="match status" value="1"/>
</dbReference>
<dbReference type="InterPro" id="IPR049053">
    <property type="entry name" value="AFCA-like_C"/>
</dbReference>
<dbReference type="AlphaFoldDB" id="A0A4R2BMJ4"/>
<dbReference type="GO" id="GO:0004560">
    <property type="term" value="F:alpha-L-fucosidase activity"/>
    <property type="evidence" value="ECO:0007669"/>
    <property type="project" value="InterPro"/>
</dbReference>
<dbReference type="SUPFAM" id="SSF48208">
    <property type="entry name" value="Six-hairpin glycosidases"/>
    <property type="match status" value="1"/>
</dbReference>
<sequence length="784" mass="88173">MTNDNPWKLWYSKPASMWEEALPIGNGRLGGMVFGGTHNERIQLNEDTLWSGIPGDKANLQAFPHLQQARKLVFDGDYSKAEELIENEMAGEDCEAYQPLGDLVIQHHFSDSDYIHQYRRELDLETGISLCEFMAGSTKYKRETFISAPHQVLAVQLQSNGQPLHISAHLDSKLRHGVQECSNKLILRGQSPFSVKVPNEVLYEETAGLQFEIHLQAFPNTGSVTVSNKMLEIKNADSVLLLLTAKTTFKKFDELPEPVLDTVAQQCGQWLCKASILPYENLREQHVKDHSGLFGRVDLHLGDSGRGHLPTDERLSRYKLDKRDSGLEALYFQYGRYLLISSSRKGSQPANLQGIWNPHVQPPWNSDYTTNINVQMNYWPAEVCQLEECHEPLFQMLEELSKTGARTAAVLYGAKGWAVHHNVDLWRMSTPSSGQASWAFWPLGGAWLCSHLWEHYSFNQDVQFLKEKAYPLMKGAAQFCLDWLVEGPEGYLVTNPSTSPENKFVAPDGKPCSISMASTMDMTLIRELFQNCLKASKILGIDESFHSMLEASLKRLYPFKINDKGCLQEWFQDFPEHEPGHRHVSHLYGLYPGNQINLKETPGLAEAARKSLERRLEYGGGHTGWSCAWLINLFARLQDGERAYSFIQTLLARSTHPNLLDDHPPFQIDGNFGGTAGIAEMLVQSHDEGIELLPAMPGSWPEGYVKGLKARGSFLVTIEWTGGQLKEAQISAVKAGWCEVHCGNAVLSIKKNNGMVYDGCQPFYMEKDESVTVTLASLKADYSR</sequence>
<dbReference type="PIRSF" id="PIRSF007663">
    <property type="entry name" value="UCP007663"/>
    <property type="match status" value="1"/>
</dbReference>
<dbReference type="Proteomes" id="UP000295689">
    <property type="component" value="Unassembled WGS sequence"/>
</dbReference>
<dbReference type="GO" id="GO:0005975">
    <property type="term" value="P:carbohydrate metabolic process"/>
    <property type="evidence" value="ECO:0007669"/>
    <property type="project" value="InterPro"/>
</dbReference>
<dbReference type="FunFam" id="1.50.10.10:FF:000028">
    <property type="entry name" value="Alpha-L-fucosidase 2"/>
    <property type="match status" value="1"/>
</dbReference>
<proteinExistence type="predicted"/>
<dbReference type="RefSeq" id="WP_132000745.1">
    <property type="nucleotide sequence ID" value="NZ_JABUHM010000006.1"/>
</dbReference>
<protein>
    <submittedName>
        <fullName evidence="4">Alpha-L-fucosidase 2</fullName>
    </submittedName>
</protein>
<evidence type="ECO:0000259" key="3">
    <source>
        <dbReference type="Pfam" id="PF22124"/>
    </source>
</evidence>
<dbReference type="InterPro" id="IPR027414">
    <property type="entry name" value="GH95_N_dom"/>
</dbReference>
<dbReference type="Pfam" id="PF22124">
    <property type="entry name" value="Glyco_hydro_95_cat"/>
    <property type="match status" value="1"/>
</dbReference>
<name>A0A4R2BMJ4_9BACI</name>
<dbReference type="EMBL" id="SLVV01000001">
    <property type="protein sequence ID" value="TCN27782.1"/>
    <property type="molecule type" value="Genomic_DNA"/>
</dbReference>
<feature type="domain" description="Alpha fucosidase A-like C-terminal" evidence="2">
    <location>
        <begin position="684"/>
        <end position="753"/>
    </location>
</feature>
<evidence type="ECO:0000313" key="5">
    <source>
        <dbReference type="Proteomes" id="UP000295689"/>
    </source>
</evidence>
<accession>A0A4R2BMJ4</accession>
<keyword evidence="5" id="KW-1185">Reference proteome</keyword>
<dbReference type="InterPro" id="IPR054363">
    <property type="entry name" value="GH95_cat"/>
</dbReference>
<reference evidence="4 5" key="1">
    <citation type="journal article" date="2015" name="Stand. Genomic Sci.">
        <title>Genomic Encyclopedia of Bacterial and Archaeal Type Strains, Phase III: the genomes of soil and plant-associated and newly described type strains.</title>
        <authorList>
            <person name="Whitman W.B."/>
            <person name="Woyke T."/>
            <person name="Klenk H.P."/>
            <person name="Zhou Y."/>
            <person name="Lilburn T.G."/>
            <person name="Beck B.J."/>
            <person name="De Vos P."/>
            <person name="Vandamme P."/>
            <person name="Eisen J.A."/>
            <person name="Garrity G."/>
            <person name="Hugenholtz P."/>
            <person name="Kyrpides N.C."/>
        </authorList>
    </citation>
    <scope>NUCLEOTIDE SEQUENCE [LARGE SCALE GENOMIC DNA]</scope>
    <source>
        <strain evidence="4 5">CV53</strain>
    </source>
</reference>